<protein>
    <submittedName>
        <fullName evidence="7">C4-dicarboxylic acid transporter DauA</fullName>
    </submittedName>
</protein>
<feature type="domain" description="STAS" evidence="6">
    <location>
        <begin position="450"/>
        <end position="560"/>
    </location>
</feature>
<organism evidence="7 8">
    <name type="scientific">Parendozoicomonas haliclonae</name>
    <dbReference type="NCBI Taxonomy" id="1960125"/>
    <lineage>
        <taxon>Bacteria</taxon>
        <taxon>Pseudomonadati</taxon>
        <taxon>Pseudomonadota</taxon>
        <taxon>Gammaproteobacteria</taxon>
        <taxon>Oceanospirillales</taxon>
        <taxon>Endozoicomonadaceae</taxon>
        <taxon>Parendozoicomonas</taxon>
    </lineage>
</organism>
<dbReference type="InterPro" id="IPR002645">
    <property type="entry name" value="STAS_dom"/>
</dbReference>
<keyword evidence="4 5" id="KW-0472">Membrane</keyword>
<feature type="transmembrane region" description="Helical" evidence="5">
    <location>
        <begin position="272"/>
        <end position="294"/>
    </location>
</feature>
<dbReference type="Proteomes" id="UP000196573">
    <property type="component" value="Unassembled WGS sequence"/>
</dbReference>
<dbReference type="Gene3D" id="3.30.750.24">
    <property type="entry name" value="STAS domain"/>
    <property type="match status" value="1"/>
</dbReference>
<dbReference type="AlphaFoldDB" id="A0A1X7AIA4"/>
<evidence type="ECO:0000256" key="5">
    <source>
        <dbReference type="SAM" id="Phobius"/>
    </source>
</evidence>
<dbReference type="InterPro" id="IPR011547">
    <property type="entry name" value="SLC26A/SulP_dom"/>
</dbReference>
<comment type="subcellular location">
    <subcellularLocation>
        <location evidence="1">Membrane</location>
        <topology evidence="1">Multi-pass membrane protein</topology>
    </subcellularLocation>
</comment>
<dbReference type="InterPro" id="IPR018045">
    <property type="entry name" value="S04_transporter_CS"/>
</dbReference>
<keyword evidence="2 5" id="KW-0812">Transmembrane</keyword>
<dbReference type="PROSITE" id="PS50801">
    <property type="entry name" value="STAS"/>
    <property type="match status" value="1"/>
</dbReference>
<feature type="transmembrane region" description="Helical" evidence="5">
    <location>
        <begin position="352"/>
        <end position="382"/>
    </location>
</feature>
<evidence type="ECO:0000313" key="8">
    <source>
        <dbReference type="Proteomes" id="UP000196573"/>
    </source>
</evidence>
<dbReference type="SUPFAM" id="SSF52091">
    <property type="entry name" value="SpoIIaa-like"/>
    <property type="match status" value="1"/>
</dbReference>
<dbReference type="Pfam" id="PF00916">
    <property type="entry name" value="Sulfate_transp"/>
    <property type="match status" value="1"/>
</dbReference>
<proteinExistence type="predicted"/>
<feature type="transmembrane region" description="Helical" evidence="5">
    <location>
        <begin position="402"/>
        <end position="433"/>
    </location>
</feature>
<dbReference type="InterPro" id="IPR036513">
    <property type="entry name" value="STAS_dom_sf"/>
</dbReference>
<dbReference type="PANTHER" id="PTHR11814">
    <property type="entry name" value="SULFATE TRANSPORTER"/>
    <property type="match status" value="1"/>
</dbReference>
<dbReference type="PROSITE" id="PS01130">
    <property type="entry name" value="SLC26A"/>
    <property type="match status" value="1"/>
</dbReference>
<evidence type="ECO:0000259" key="6">
    <source>
        <dbReference type="PROSITE" id="PS50801"/>
    </source>
</evidence>
<dbReference type="Pfam" id="PF01740">
    <property type="entry name" value="STAS"/>
    <property type="match status" value="1"/>
</dbReference>
<dbReference type="GO" id="GO:0008271">
    <property type="term" value="F:secondary active sulfate transmembrane transporter activity"/>
    <property type="evidence" value="ECO:0007669"/>
    <property type="project" value="InterPro"/>
</dbReference>
<name>A0A1X7AIA4_9GAMM</name>
<dbReference type="GO" id="GO:0016020">
    <property type="term" value="C:membrane"/>
    <property type="evidence" value="ECO:0007669"/>
    <property type="project" value="UniProtKB-SubCell"/>
</dbReference>
<keyword evidence="3 5" id="KW-1133">Transmembrane helix</keyword>
<dbReference type="OrthoDB" id="9769739at2"/>
<dbReference type="EMBL" id="FWPT01000003">
    <property type="protein sequence ID" value="SMA42788.1"/>
    <property type="molecule type" value="Genomic_DNA"/>
</dbReference>
<feature type="transmembrane region" description="Helical" evidence="5">
    <location>
        <begin position="314"/>
        <end position="331"/>
    </location>
</feature>
<dbReference type="InterPro" id="IPR001902">
    <property type="entry name" value="SLC26A/SulP_fam"/>
</dbReference>
<feature type="transmembrane region" description="Helical" evidence="5">
    <location>
        <begin position="23"/>
        <end position="43"/>
    </location>
</feature>
<accession>A0A1X7AIA4</accession>
<evidence type="ECO:0000256" key="1">
    <source>
        <dbReference type="ARBA" id="ARBA00004141"/>
    </source>
</evidence>
<dbReference type="RefSeq" id="WP_087108441.1">
    <property type="nucleotide sequence ID" value="NZ_CBCSCN010000009.1"/>
</dbReference>
<dbReference type="CDD" id="cd07042">
    <property type="entry name" value="STAS_SulP_like_sulfate_transporter"/>
    <property type="match status" value="1"/>
</dbReference>
<evidence type="ECO:0000313" key="7">
    <source>
        <dbReference type="EMBL" id="SMA42788.1"/>
    </source>
</evidence>
<evidence type="ECO:0000256" key="3">
    <source>
        <dbReference type="ARBA" id="ARBA00022989"/>
    </source>
</evidence>
<feature type="transmembrane region" description="Helical" evidence="5">
    <location>
        <begin position="90"/>
        <end position="111"/>
    </location>
</feature>
<keyword evidence="8" id="KW-1185">Reference proteome</keyword>
<evidence type="ECO:0000256" key="4">
    <source>
        <dbReference type="ARBA" id="ARBA00023136"/>
    </source>
</evidence>
<reference evidence="7 8" key="1">
    <citation type="submission" date="2017-03" db="EMBL/GenBank/DDBJ databases">
        <authorList>
            <person name="Afonso C.L."/>
            <person name="Miller P.J."/>
            <person name="Scott M.A."/>
            <person name="Spackman E."/>
            <person name="Goraichik I."/>
            <person name="Dimitrov K.M."/>
            <person name="Suarez D.L."/>
            <person name="Swayne D.E."/>
        </authorList>
    </citation>
    <scope>NUCLEOTIDE SEQUENCE [LARGE SCALE GENOMIC DNA]</scope>
    <source>
        <strain evidence="7">SB41UT1</strain>
    </source>
</reference>
<sequence length="572" mass="59970">MIASALTETFRQGYSVADLRRDILAGITVGIVALPLSMGLAIASGVAPEYGLYTAIVAGILIALTGGSRVNISGPTAAFVVILLPITTKYGLGGLAVATLMAGVILIIMGLCRLGKLVEYVPYPVTIGFTSGIAVVIATLQIKDFFGLTVTEMPEHFIDRIGALASAMPSLNHWDTLAGAATLGVFLVWRQLKTSIPPHLPALITGAAVAFLVKQFADGAAVATIGSQFTWHADGVSGTGIPPFAPQLILPWNLPGADGQPIGLSFSLVQELMTSAFAIAMLGALESLLCAVVADGMTRTRHNPNGELIGQGLGNLVAPFFGGIPATAAIARTATSIRSGANSPIASLTHGLFVLAAILLLAPWLAHIPMASLAALLLMVAWNMSEAHHFVRITKVAPREDVAVLLTCFGLTVIFDMVVAVTVGMLLAGLLLIKRISAMAQINPHSGAGLATDTALPEGVEVYEINGPLFFGAAQKALSTLQAMDESIRAIVLDMSRVNMLDMTAIVAMENILLDMQKNNTLMVLNGLQPRLLLKLRKAGIRKGEHIAFGRDMSESLQLAQGMVLAEDHTAE</sequence>
<dbReference type="NCBIfam" id="NF008660">
    <property type="entry name" value="PRK11660.1"/>
    <property type="match status" value="1"/>
</dbReference>
<feature type="transmembrane region" description="Helical" evidence="5">
    <location>
        <begin position="123"/>
        <end position="142"/>
    </location>
</feature>
<evidence type="ECO:0000256" key="2">
    <source>
        <dbReference type="ARBA" id="ARBA00022692"/>
    </source>
</evidence>
<gene>
    <name evidence="7" type="primary">dauA</name>
    <name evidence="7" type="ORF">EHSB41UT_01487</name>
</gene>
<feature type="transmembrane region" description="Helical" evidence="5">
    <location>
        <begin position="50"/>
        <end position="70"/>
    </location>
</feature>